<protein>
    <submittedName>
        <fullName evidence="1">Uncharacterized protein</fullName>
    </submittedName>
</protein>
<dbReference type="EMBL" id="CP095407">
    <property type="protein sequence ID" value="USU95569.1"/>
    <property type="molecule type" value="Genomic_DNA"/>
</dbReference>
<dbReference type="AlphaFoldDB" id="A0AAE9MB13"/>
<dbReference type="RefSeq" id="WP_201798802.1">
    <property type="nucleotide sequence ID" value="NZ_CP029610.1"/>
</dbReference>
<proteinExistence type="predicted"/>
<evidence type="ECO:0000313" key="2">
    <source>
        <dbReference type="Proteomes" id="UP001055514"/>
    </source>
</evidence>
<organism evidence="1 2">
    <name type="scientific">Acinetobacter pittii</name>
    <name type="common">Acinetobacter genomosp. 3</name>
    <dbReference type="NCBI Taxonomy" id="48296"/>
    <lineage>
        <taxon>Bacteria</taxon>
        <taxon>Pseudomonadati</taxon>
        <taxon>Pseudomonadota</taxon>
        <taxon>Gammaproteobacteria</taxon>
        <taxon>Moraxellales</taxon>
        <taxon>Moraxellaceae</taxon>
        <taxon>Acinetobacter</taxon>
        <taxon>Acinetobacter calcoaceticus/baumannii complex</taxon>
    </lineage>
</organism>
<name>A0AAE9MB13_ACIPI</name>
<gene>
    <name evidence="1" type="ORF">MWH18_04710</name>
</gene>
<accession>A0AAE9MB13</accession>
<dbReference type="Proteomes" id="UP001055514">
    <property type="component" value="Chromosome"/>
</dbReference>
<sequence>MAVPDQTPYKEYVANGTTTIFPLEFDVLQQDHLIVLVNDAEPSVGSWSLDSINDTVIFNVAPLSGSIIKIRRDTPLQRTTDYATYNNSFRADPVNLDFDNIWRKLQEMGVLNWMIDNNIKDLNEYVDSLNDETKAIFLQMIKDQGTSLEQLDTYVDQLYKNLANVAIEKGWLAEFIADGDENQKIINDETTRNFDSIADLLQYNPRRNGQTVYVKSYYAGWANTYPYLGPCGGGTFVYNSDRINENDGVLVFNGWIRQFKNSKISVHDAGARGDYNETTSTGTDDGPAFQRALIASGMLTGQQGNRAWTVEADATKNYYISTPFMITNRTILNLNGASLFGNNRLNDCIRTGYWKNGVLTDLTSAPLETQHLFNVVIKNGRFRKFKNSLNVRGLTKGCKLISLDSNDCDGHISSIEHYFLSVINNAATNCTTGYAFSVYSGMLNFSCTSALSCTTGFVFSTGAQAISIRGISCESCVTGVSFTGASAETGGITIQGYFENVSGTVIDCKGIGQVGSTVTMVNSFVNCPTANLFDITGSNAQPCFNEDYNQLRAIGKIIFKSDTATLNLSKTNQKMVRFNGGSSAPNSVNGTNNDKNSYPANDPLYCLNTQEQIVSQVSTTNGKVQAIHRHFFNVVPANYYGYQGEPVTNVVPFCSHVGVDTSAGTPQFKIELTTSIKNHAYTTGLFNLVIFHNSGVRTDVGGRFYGSHVVLGYATTAGANNSAITVTASTVNNVLVLTIGNMAGGFASNAYSCTGFVKLT</sequence>
<reference evidence="1" key="1">
    <citation type="submission" date="2022-04" db="EMBL/GenBank/DDBJ databases">
        <title>Emergence of ST220 Acinetobacter pittii strain in bloodstream infection, which co-producing chromosomal NDM-1 and OXA-820 carbapenemases.</title>
        <authorList>
            <person name="Tian C."/>
            <person name="Xing M."/>
            <person name="Fu L."/>
            <person name="Xia D."/>
        </authorList>
    </citation>
    <scope>NUCLEOTIDE SEQUENCE</scope>
    <source>
        <strain evidence="1">TCM</strain>
    </source>
</reference>
<evidence type="ECO:0000313" key="1">
    <source>
        <dbReference type="EMBL" id="USU95569.1"/>
    </source>
</evidence>